<evidence type="ECO:0000313" key="3">
    <source>
        <dbReference type="Proteomes" id="UP000199034"/>
    </source>
</evidence>
<dbReference type="Proteomes" id="UP000199034">
    <property type="component" value="Unassembled WGS sequence"/>
</dbReference>
<dbReference type="Gene3D" id="3.40.1440.10">
    <property type="entry name" value="GIY-YIG endonuclease"/>
    <property type="match status" value="1"/>
</dbReference>
<dbReference type="InterPro" id="IPR000305">
    <property type="entry name" value="GIY-YIG_endonuc"/>
</dbReference>
<proteinExistence type="inferred from homology"/>
<dbReference type="GO" id="GO:0004519">
    <property type="term" value="F:endonuclease activity"/>
    <property type="evidence" value="ECO:0007669"/>
    <property type="project" value="UniProtKB-KW"/>
</dbReference>
<dbReference type="SUPFAM" id="SSF82771">
    <property type="entry name" value="GIY-YIG endonuclease"/>
    <property type="match status" value="1"/>
</dbReference>
<keyword evidence="3" id="KW-1185">Reference proteome</keyword>
<sequence length="120" mass="13818">MPYTYLLRCSDDSYYAGSTWDLEVRLWQHNESPDLGAAYTRRRRPVELVWSAWFDSVEEAYLFEKRIQGWSRRKREALIRGEYDALPDLSRRAAVQRRAATSEATGSAPTPGSPGFEARA</sequence>
<dbReference type="PROSITE" id="PS50164">
    <property type="entry name" value="GIY_YIG"/>
    <property type="match status" value="1"/>
</dbReference>
<dbReference type="CDD" id="cd10456">
    <property type="entry name" value="GIY-YIG_UPF0213"/>
    <property type="match status" value="1"/>
</dbReference>
<dbReference type="EMBL" id="FMZM01000004">
    <property type="protein sequence ID" value="SDC84972.1"/>
    <property type="molecule type" value="Genomic_DNA"/>
</dbReference>
<dbReference type="Pfam" id="PF01541">
    <property type="entry name" value="GIY-YIG"/>
    <property type="match status" value="1"/>
</dbReference>
<reference evidence="3" key="1">
    <citation type="submission" date="2016-10" db="EMBL/GenBank/DDBJ databases">
        <authorList>
            <person name="Varghese N."/>
            <person name="Submissions S."/>
        </authorList>
    </citation>
    <scope>NUCLEOTIDE SEQUENCE [LARGE SCALE GENOMIC DNA]</scope>
    <source>
        <strain evidence="3">CGMCC 4.6858</strain>
    </source>
</reference>
<dbReference type="RefSeq" id="WP_090854029.1">
    <property type="nucleotide sequence ID" value="NZ_FMZM01000004.1"/>
</dbReference>
<dbReference type="PANTHER" id="PTHR34477">
    <property type="entry name" value="UPF0213 PROTEIN YHBQ"/>
    <property type="match status" value="1"/>
</dbReference>
<evidence type="ECO:0000256" key="1">
    <source>
        <dbReference type="ARBA" id="ARBA00007435"/>
    </source>
</evidence>
<dbReference type="InterPro" id="IPR050190">
    <property type="entry name" value="UPF0213_domain"/>
</dbReference>
<keyword evidence="2" id="KW-0378">Hydrolase</keyword>
<evidence type="ECO:0000313" key="2">
    <source>
        <dbReference type="EMBL" id="SDC84972.1"/>
    </source>
</evidence>
<name>A0A1G6PXP5_9ACTN</name>
<gene>
    <name evidence="2" type="ORF">SAMN05421872_104189</name>
</gene>
<protein>
    <submittedName>
        <fullName evidence="2">Putative endonuclease</fullName>
    </submittedName>
</protein>
<dbReference type="InterPro" id="IPR035901">
    <property type="entry name" value="GIY-YIG_endonuc_sf"/>
</dbReference>
<keyword evidence="2" id="KW-0540">Nuclease</keyword>
<dbReference type="PANTHER" id="PTHR34477:SF1">
    <property type="entry name" value="UPF0213 PROTEIN YHBQ"/>
    <property type="match status" value="1"/>
</dbReference>
<accession>A0A1G6PXP5</accession>
<dbReference type="AlphaFoldDB" id="A0A1G6PXP5"/>
<comment type="similarity">
    <text evidence="1">Belongs to the UPF0213 family.</text>
</comment>
<organism evidence="2 3">
    <name type="scientific">Nocardioides lianchengensis</name>
    <dbReference type="NCBI Taxonomy" id="1045774"/>
    <lineage>
        <taxon>Bacteria</taxon>
        <taxon>Bacillati</taxon>
        <taxon>Actinomycetota</taxon>
        <taxon>Actinomycetes</taxon>
        <taxon>Propionibacteriales</taxon>
        <taxon>Nocardioidaceae</taxon>
        <taxon>Nocardioides</taxon>
    </lineage>
</organism>
<keyword evidence="2" id="KW-0255">Endonuclease</keyword>
<dbReference type="OrthoDB" id="9797095at2"/>